<dbReference type="Pfam" id="PF12906">
    <property type="entry name" value="RINGv"/>
    <property type="match status" value="1"/>
</dbReference>
<gene>
    <name evidence="12" type="ORF">DERF_000282</name>
</gene>
<evidence type="ECO:0000313" key="12">
    <source>
        <dbReference type="EMBL" id="KAH9526180.1"/>
    </source>
</evidence>
<dbReference type="SUPFAM" id="SSF57850">
    <property type="entry name" value="RING/U-box"/>
    <property type="match status" value="1"/>
</dbReference>
<dbReference type="AlphaFoldDB" id="A0A922LCD2"/>
<evidence type="ECO:0000256" key="6">
    <source>
        <dbReference type="ARBA" id="ARBA00022786"/>
    </source>
</evidence>
<evidence type="ECO:0000256" key="4">
    <source>
        <dbReference type="ARBA" id="ARBA00022723"/>
    </source>
</evidence>
<evidence type="ECO:0000256" key="8">
    <source>
        <dbReference type="ARBA" id="ARBA00022989"/>
    </source>
</evidence>
<dbReference type="GO" id="GO:0008270">
    <property type="term" value="F:zinc ion binding"/>
    <property type="evidence" value="ECO:0007669"/>
    <property type="project" value="UniProtKB-KW"/>
</dbReference>
<dbReference type="InterPro" id="IPR013083">
    <property type="entry name" value="Znf_RING/FYVE/PHD"/>
</dbReference>
<keyword evidence="6" id="KW-0833">Ubl conjugation pathway</keyword>
<name>A0A922LCD2_DERFA</name>
<proteinExistence type="predicted"/>
<evidence type="ECO:0000256" key="3">
    <source>
        <dbReference type="ARBA" id="ARBA00022692"/>
    </source>
</evidence>
<accession>A0A922LCD2</accession>
<protein>
    <recommendedName>
        <fullName evidence="11">RING-CH-type domain-containing protein</fullName>
    </recommendedName>
</protein>
<organism evidence="12 13">
    <name type="scientific">Dermatophagoides farinae</name>
    <name type="common">American house dust mite</name>
    <dbReference type="NCBI Taxonomy" id="6954"/>
    <lineage>
        <taxon>Eukaryota</taxon>
        <taxon>Metazoa</taxon>
        <taxon>Ecdysozoa</taxon>
        <taxon>Arthropoda</taxon>
        <taxon>Chelicerata</taxon>
        <taxon>Arachnida</taxon>
        <taxon>Acari</taxon>
        <taxon>Acariformes</taxon>
        <taxon>Sarcoptiformes</taxon>
        <taxon>Astigmata</taxon>
        <taxon>Psoroptidia</taxon>
        <taxon>Analgoidea</taxon>
        <taxon>Pyroglyphidae</taxon>
        <taxon>Dermatophagoidinae</taxon>
        <taxon>Dermatophagoides</taxon>
    </lineage>
</organism>
<feature type="transmembrane region" description="Helical" evidence="10">
    <location>
        <begin position="155"/>
        <end position="177"/>
    </location>
</feature>
<feature type="domain" description="RING-CH-type" evidence="11">
    <location>
        <begin position="19"/>
        <end position="81"/>
    </location>
</feature>
<evidence type="ECO:0000256" key="5">
    <source>
        <dbReference type="ARBA" id="ARBA00022771"/>
    </source>
</evidence>
<dbReference type="Gene3D" id="3.30.40.10">
    <property type="entry name" value="Zinc/RING finger domain, C3HC4 (zinc finger)"/>
    <property type="match status" value="1"/>
</dbReference>
<reference evidence="12" key="2">
    <citation type="journal article" date="2022" name="Res Sq">
        <title>Comparative Genomics Reveals Insights into the Divergent Evolution of Astigmatic Mites and Household Pest Adaptations.</title>
        <authorList>
            <person name="Xiong Q."/>
            <person name="Wan A.T.-Y."/>
            <person name="Liu X.-Y."/>
            <person name="Fung C.S.-H."/>
            <person name="Xiao X."/>
            <person name="Malainual N."/>
            <person name="Hou J."/>
            <person name="Wang L."/>
            <person name="Wang M."/>
            <person name="Yang K."/>
            <person name="Cui Y."/>
            <person name="Leung E."/>
            <person name="Nong W."/>
            <person name="Shin S.-K."/>
            <person name="Au S."/>
            <person name="Jeong K.Y."/>
            <person name="Chew F.T."/>
            <person name="Hui J."/>
            <person name="Leung T.F."/>
            <person name="Tungtrongchitr A."/>
            <person name="Zhong N."/>
            <person name="Liu Z."/>
            <person name="Tsui S."/>
        </authorList>
    </citation>
    <scope>NUCLEOTIDE SEQUENCE</scope>
    <source>
        <strain evidence="12">Derf</strain>
        <tissue evidence="12">Whole organism</tissue>
    </source>
</reference>
<dbReference type="SMART" id="SM00744">
    <property type="entry name" value="RINGv"/>
    <property type="match status" value="1"/>
</dbReference>
<keyword evidence="8 10" id="KW-1133">Transmembrane helix</keyword>
<sequence>MSTRIFNNNNNNNNDDDNDTIKNNNQCRICYSDQDEIDNKLISPCHCTGTIKYIHYVCLVNCIIANNRFVCDICQCQPNGIKVRFVQRSFWEFIRSNIDICNEFFIILIWFLLIQIFLFVNYKDFDGTNSINTQQMNQQQQQQHDNHNYESDIRYWHHLFIQFSFMILYTLYVCTIYQKWIKQNLRIQIVQNQ</sequence>
<evidence type="ECO:0000259" key="11">
    <source>
        <dbReference type="PROSITE" id="PS51292"/>
    </source>
</evidence>
<keyword evidence="3 10" id="KW-0812">Transmembrane</keyword>
<keyword evidence="13" id="KW-1185">Reference proteome</keyword>
<dbReference type="InterPro" id="IPR011016">
    <property type="entry name" value="Znf_RING-CH"/>
</dbReference>
<dbReference type="Proteomes" id="UP000790347">
    <property type="component" value="Unassembled WGS sequence"/>
</dbReference>
<keyword evidence="7" id="KW-0862">Zinc</keyword>
<evidence type="ECO:0000256" key="9">
    <source>
        <dbReference type="ARBA" id="ARBA00023136"/>
    </source>
</evidence>
<keyword evidence="2" id="KW-0808">Transferase</keyword>
<dbReference type="PROSITE" id="PS51292">
    <property type="entry name" value="ZF_RING_CH"/>
    <property type="match status" value="1"/>
</dbReference>
<reference evidence="12" key="1">
    <citation type="submission" date="2013-05" db="EMBL/GenBank/DDBJ databases">
        <authorList>
            <person name="Yim A.K.Y."/>
            <person name="Chan T.F."/>
            <person name="Ji K.M."/>
            <person name="Liu X.Y."/>
            <person name="Zhou J.W."/>
            <person name="Li R.Q."/>
            <person name="Yang K.Y."/>
            <person name="Li J."/>
            <person name="Li M."/>
            <person name="Law P.T.W."/>
            <person name="Wu Y.L."/>
            <person name="Cai Z.L."/>
            <person name="Qin H."/>
            <person name="Bao Y."/>
            <person name="Leung R.K.K."/>
            <person name="Ng P.K.S."/>
            <person name="Zou J."/>
            <person name="Zhong X.J."/>
            <person name="Ran P.X."/>
            <person name="Zhong N.S."/>
            <person name="Liu Z.G."/>
            <person name="Tsui S.K.W."/>
        </authorList>
    </citation>
    <scope>NUCLEOTIDE SEQUENCE</scope>
    <source>
        <strain evidence="12">Derf</strain>
        <tissue evidence="12">Whole organism</tissue>
    </source>
</reference>
<feature type="transmembrane region" description="Helical" evidence="10">
    <location>
        <begin position="104"/>
        <end position="122"/>
    </location>
</feature>
<evidence type="ECO:0000256" key="1">
    <source>
        <dbReference type="ARBA" id="ARBA00004141"/>
    </source>
</evidence>
<evidence type="ECO:0000256" key="2">
    <source>
        <dbReference type="ARBA" id="ARBA00022679"/>
    </source>
</evidence>
<dbReference type="PANTHER" id="PTHR46065:SF3">
    <property type="entry name" value="FI20425P1"/>
    <property type="match status" value="1"/>
</dbReference>
<keyword evidence="4" id="KW-0479">Metal-binding</keyword>
<keyword evidence="5" id="KW-0863">Zinc-finger</keyword>
<dbReference type="PANTHER" id="PTHR46065">
    <property type="entry name" value="E3 UBIQUITIN-PROTEIN LIGASE MARCH 2/3 FAMILY MEMBER"/>
    <property type="match status" value="1"/>
</dbReference>
<dbReference type="GO" id="GO:0016020">
    <property type="term" value="C:membrane"/>
    <property type="evidence" value="ECO:0007669"/>
    <property type="project" value="UniProtKB-SubCell"/>
</dbReference>
<evidence type="ECO:0000313" key="13">
    <source>
        <dbReference type="Proteomes" id="UP000790347"/>
    </source>
</evidence>
<evidence type="ECO:0000256" key="7">
    <source>
        <dbReference type="ARBA" id="ARBA00022833"/>
    </source>
</evidence>
<dbReference type="GO" id="GO:0016740">
    <property type="term" value="F:transferase activity"/>
    <property type="evidence" value="ECO:0007669"/>
    <property type="project" value="UniProtKB-KW"/>
</dbReference>
<keyword evidence="9 10" id="KW-0472">Membrane</keyword>
<comment type="subcellular location">
    <subcellularLocation>
        <location evidence="1">Membrane</location>
        <topology evidence="1">Multi-pass membrane protein</topology>
    </subcellularLocation>
</comment>
<dbReference type="EMBL" id="ASGP02000001">
    <property type="protein sequence ID" value="KAH9526180.1"/>
    <property type="molecule type" value="Genomic_DNA"/>
</dbReference>
<evidence type="ECO:0000256" key="10">
    <source>
        <dbReference type="SAM" id="Phobius"/>
    </source>
</evidence>
<comment type="caution">
    <text evidence="12">The sequence shown here is derived from an EMBL/GenBank/DDBJ whole genome shotgun (WGS) entry which is preliminary data.</text>
</comment>